<keyword evidence="1" id="KW-0472">Membrane</keyword>
<evidence type="ECO:0000313" key="3">
    <source>
        <dbReference type="Proteomes" id="UP000822688"/>
    </source>
</evidence>
<keyword evidence="3" id="KW-1185">Reference proteome</keyword>
<sequence length="145" mass="14782">MAQPSDVVTSSGSALRQSLLVEMPIGLGVSQGVVERVDGDGDDDGVVVVDVVGAANVGTVVGVNFGMMEKVKMVPESASPVVVVATMVMVGMVVWMVAGAIPIYVIMAMVVAVVLVVGAVVVGVMVGLGHVQCKGILVWVSEFLD</sequence>
<dbReference type="EMBL" id="CM026422">
    <property type="protein sequence ID" value="KAG0587575.1"/>
    <property type="molecule type" value="Genomic_DNA"/>
</dbReference>
<feature type="transmembrane region" description="Helical" evidence="1">
    <location>
        <begin position="77"/>
        <end position="97"/>
    </location>
</feature>
<accession>A0A8T0IWN9</accession>
<gene>
    <name evidence="2" type="ORF">KC19_2G174100</name>
</gene>
<protein>
    <recommendedName>
        <fullName evidence="4">Transmembrane protein</fullName>
    </recommendedName>
</protein>
<name>A0A8T0IWN9_CERPU</name>
<keyword evidence="1" id="KW-1133">Transmembrane helix</keyword>
<comment type="caution">
    <text evidence="2">The sequence shown here is derived from an EMBL/GenBank/DDBJ whole genome shotgun (WGS) entry which is preliminary data.</text>
</comment>
<evidence type="ECO:0000313" key="2">
    <source>
        <dbReference type="EMBL" id="KAG0587575.1"/>
    </source>
</evidence>
<dbReference type="AlphaFoldDB" id="A0A8T0IWN9"/>
<evidence type="ECO:0008006" key="4">
    <source>
        <dbReference type="Google" id="ProtNLM"/>
    </source>
</evidence>
<reference evidence="2" key="1">
    <citation type="submission" date="2020-06" db="EMBL/GenBank/DDBJ databases">
        <title>WGS assembly of Ceratodon purpureus strain R40.</title>
        <authorList>
            <person name="Carey S.B."/>
            <person name="Jenkins J."/>
            <person name="Shu S."/>
            <person name="Lovell J.T."/>
            <person name="Sreedasyam A."/>
            <person name="Maumus F."/>
            <person name="Tiley G.P."/>
            <person name="Fernandez-Pozo N."/>
            <person name="Barry K."/>
            <person name="Chen C."/>
            <person name="Wang M."/>
            <person name="Lipzen A."/>
            <person name="Daum C."/>
            <person name="Saski C.A."/>
            <person name="Payton A.C."/>
            <person name="Mcbreen J.C."/>
            <person name="Conrad R.E."/>
            <person name="Kollar L.M."/>
            <person name="Olsson S."/>
            <person name="Huttunen S."/>
            <person name="Landis J.B."/>
            <person name="Wickett N.J."/>
            <person name="Johnson M.G."/>
            <person name="Rensing S.A."/>
            <person name="Grimwood J."/>
            <person name="Schmutz J."/>
            <person name="Mcdaniel S.F."/>
        </authorList>
    </citation>
    <scope>NUCLEOTIDE SEQUENCE</scope>
    <source>
        <strain evidence="2">R40</strain>
    </source>
</reference>
<proteinExistence type="predicted"/>
<organism evidence="2 3">
    <name type="scientific">Ceratodon purpureus</name>
    <name type="common">Fire moss</name>
    <name type="synonym">Dicranum purpureum</name>
    <dbReference type="NCBI Taxonomy" id="3225"/>
    <lineage>
        <taxon>Eukaryota</taxon>
        <taxon>Viridiplantae</taxon>
        <taxon>Streptophyta</taxon>
        <taxon>Embryophyta</taxon>
        <taxon>Bryophyta</taxon>
        <taxon>Bryophytina</taxon>
        <taxon>Bryopsida</taxon>
        <taxon>Dicranidae</taxon>
        <taxon>Pseudoditrichales</taxon>
        <taxon>Ditrichaceae</taxon>
        <taxon>Ceratodon</taxon>
    </lineage>
</organism>
<feature type="transmembrane region" description="Helical" evidence="1">
    <location>
        <begin position="103"/>
        <end position="128"/>
    </location>
</feature>
<keyword evidence="1" id="KW-0812">Transmembrane</keyword>
<evidence type="ECO:0000256" key="1">
    <source>
        <dbReference type="SAM" id="Phobius"/>
    </source>
</evidence>
<dbReference type="Proteomes" id="UP000822688">
    <property type="component" value="Chromosome 2"/>
</dbReference>